<dbReference type="STRING" id="1759059.ATE48_07885"/>
<proteinExistence type="predicted"/>
<evidence type="ECO:0000313" key="2">
    <source>
        <dbReference type="Proteomes" id="UP000092498"/>
    </source>
</evidence>
<dbReference type="KEGG" id="cbot:ATE48_07885"/>
<sequence length="127" mass="13607">MAVRVDYIFVYFKGGSHLGSTPWSGDLELAKAVARDGLLRRGADEVQIRSNTLNGPLVWEEGETVRTSACETHGERASRGVSKLLPQQIGDQSLGVRSNGSRSPQDNLTGGGALRLACVCAPRSVRL</sequence>
<reference evidence="1 2" key="1">
    <citation type="submission" date="2015-11" db="EMBL/GenBank/DDBJ databases">
        <title>Whole-Genome Sequence of Candidatus Oderbacter manganicum from the National Park Lower Oder Valley, Germany.</title>
        <authorList>
            <person name="Braun B."/>
            <person name="Liere K."/>
            <person name="Szewzyk U."/>
        </authorList>
    </citation>
    <scope>NUCLEOTIDE SEQUENCE [LARGE SCALE GENOMIC DNA]</scope>
    <source>
        <strain evidence="1 2">OTSz_A_272</strain>
    </source>
</reference>
<dbReference type="AlphaFoldDB" id="A0A1B1AH38"/>
<dbReference type="EMBL" id="CP013244">
    <property type="protein sequence ID" value="ANP45851.1"/>
    <property type="molecule type" value="Genomic_DNA"/>
</dbReference>
<name>A0A1B1AH38_9PROT</name>
<accession>A0A1B1AH38</accession>
<evidence type="ECO:0000313" key="1">
    <source>
        <dbReference type="EMBL" id="ANP45851.1"/>
    </source>
</evidence>
<dbReference type="InParanoid" id="A0A1B1AH38"/>
<keyword evidence="2" id="KW-1185">Reference proteome</keyword>
<gene>
    <name evidence="1" type="ORF">ATE48_07885</name>
</gene>
<organism evidence="1 2">
    <name type="scientific">Candidatus Viadribacter manganicus</name>
    <dbReference type="NCBI Taxonomy" id="1759059"/>
    <lineage>
        <taxon>Bacteria</taxon>
        <taxon>Pseudomonadati</taxon>
        <taxon>Pseudomonadota</taxon>
        <taxon>Alphaproteobacteria</taxon>
        <taxon>Hyphomonadales</taxon>
        <taxon>Hyphomonadaceae</taxon>
        <taxon>Candidatus Viadribacter</taxon>
    </lineage>
</organism>
<dbReference type="Proteomes" id="UP000092498">
    <property type="component" value="Chromosome"/>
</dbReference>
<protein>
    <submittedName>
        <fullName evidence="1">Uncharacterized protein</fullName>
    </submittedName>
</protein>